<comment type="caution">
    <text evidence="3">The sequence shown here is derived from an EMBL/GenBank/DDBJ whole genome shotgun (WGS) entry which is preliminary data.</text>
</comment>
<evidence type="ECO:0000313" key="3">
    <source>
        <dbReference type="EMBL" id="HHF08337.1"/>
    </source>
</evidence>
<gene>
    <name evidence="3" type="ORF">ENL26_01005</name>
</gene>
<dbReference type="Proteomes" id="UP000886129">
    <property type="component" value="Unassembled WGS sequence"/>
</dbReference>
<keyword evidence="1" id="KW-0812">Transmembrane</keyword>
<accession>A0A7C5DUQ9</accession>
<keyword evidence="1" id="KW-0472">Membrane</keyword>
<dbReference type="InterPro" id="IPR006976">
    <property type="entry name" value="VanZ-like"/>
</dbReference>
<feature type="transmembrane region" description="Helical" evidence="1">
    <location>
        <begin position="74"/>
        <end position="92"/>
    </location>
</feature>
<evidence type="ECO:0000259" key="2">
    <source>
        <dbReference type="Pfam" id="PF04892"/>
    </source>
</evidence>
<dbReference type="AlphaFoldDB" id="A0A7C5DUQ9"/>
<reference evidence="3" key="1">
    <citation type="journal article" date="2020" name="mSystems">
        <title>Genome- and Community-Level Interaction Insights into Carbon Utilization and Element Cycling Functions of Hydrothermarchaeota in Hydrothermal Sediment.</title>
        <authorList>
            <person name="Zhou Z."/>
            <person name="Liu Y."/>
            <person name="Xu W."/>
            <person name="Pan J."/>
            <person name="Luo Z.H."/>
            <person name="Li M."/>
        </authorList>
    </citation>
    <scope>NUCLEOTIDE SEQUENCE [LARGE SCALE GENOMIC DNA]</scope>
    <source>
        <strain evidence="3">HyVt-80</strain>
    </source>
</reference>
<organism evidence="3">
    <name type="scientific">Kosmotoga arenicorallina</name>
    <dbReference type="NCBI Taxonomy" id="688066"/>
    <lineage>
        <taxon>Bacteria</taxon>
        <taxon>Thermotogati</taxon>
        <taxon>Thermotogota</taxon>
        <taxon>Thermotogae</taxon>
        <taxon>Kosmotogales</taxon>
        <taxon>Kosmotogaceae</taxon>
        <taxon>Kosmotoga</taxon>
    </lineage>
</organism>
<sequence>MAVFLWTGFIFYFSSRSPVESESQARHVYNVLKKLDSVFDFSDTKIFVSVRTFLSKLWFKDEKKPAIYFVRKSAHFGLYLFLGIFCFTFGIMYSKKLLIGLLIGISLPALIASFDEYSQQFFQRGASLNDVMIDISGAAVGTLAAGFLMIVYILSRKLAQFMCREHHE</sequence>
<feature type="transmembrane region" description="Helical" evidence="1">
    <location>
        <begin position="135"/>
        <end position="154"/>
    </location>
</feature>
<feature type="domain" description="VanZ-like" evidence="2">
    <location>
        <begin position="3"/>
        <end position="146"/>
    </location>
</feature>
<keyword evidence="1" id="KW-1133">Transmembrane helix</keyword>
<proteinExistence type="predicted"/>
<evidence type="ECO:0000256" key="1">
    <source>
        <dbReference type="SAM" id="Phobius"/>
    </source>
</evidence>
<name>A0A7C5DUQ9_9BACT</name>
<dbReference type="Pfam" id="PF04892">
    <property type="entry name" value="VanZ"/>
    <property type="match status" value="1"/>
</dbReference>
<feature type="transmembrane region" description="Helical" evidence="1">
    <location>
        <begin position="97"/>
        <end position="115"/>
    </location>
</feature>
<dbReference type="NCBIfam" id="NF037970">
    <property type="entry name" value="vanZ_1"/>
    <property type="match status" value="1"/>
</dbReference>
<dbReference type="EMBL" id="DRTH01000056">
    <property type="protein sequence ID" value="HHF08337.1"/>
    <property type="molecule type" value="Genomic_DNA"/>
</dbReference>
<protein>
    <recommendedName>
        <fullName evidence="2">VanZ-like domain-containing protein</fullName>
    </recommendedName>
</protein>